<feature type="domain" description="ChsH2 rubredoxin-like zinc ribbon" evidence="3">
    <location>
        <begin position="25"/>
        <end position="47"/>
    </location>
</feature>
<organism evidence="4 5">
    <name type="scientific">Pseudonocardia zijingensis</name>
    <dbReference type="NCBI Taxonomy" id="153376"/>
    <lineage>
        <taxon>Bacteria</taxon>
        <taxon>Bacillati</taxon>
        <taxon>Actinomycetota</taxon>
        <taxon>Actinomycetes</taxon>
        <taxon>Pseudonocardiales</taxon>
        <taxon>Pseudonocardiaceae</taxon>
        <taxon>Pseudonocardia</taxon>
    </lineage>
</organism>
<accession>A0ABN1PYV0</accession>
<dbReference type="RefSeq" id="WP_343941658.1">
    <property type="nucleotide sequence ID" value="NZ_BAAAHP010000075.1"/>
</dbReference>
<dbReference type="InterPro" id="IPR052513">
    <property type="entry name" value="Thioester_dehydratase-like"/>
</dbReference>
<protein>
    <recommendedName>
        <fullName evidence="6">OB-fold protein</fullName>
    </recommendedName>
</protein>
<evidence type="ECO:0000313" key="4">
    <source>
        <dbReference type="EMBL" id="GAA0935304.1"/>
    </source>
</evidence>
<evidence type="ECO:0000259" key="3">
    <source>
        <dbReference type="Pfam" id="PF12172"/>
    </source>
</evidence>
<evidence type="ECO:0000259" key="2">
    <source>
        <dbReference type="Pfam" id="PF01796"/>
    </source>
</evidence>
<proteinExistence type="predicted"/>
<feature type="domain" description="ChsH2 C-terminal OB-fold" evidence="2">
    <location>
        <begin position="58"/>
        <end position="115"/>
    </location>
</feature>
<dbReference type="InterPro" id="IPR002878">
    <property type="entry name" value="ChsH2_C"/>
</dbReference>
<dbReference type="PANTHER" id="PTHR34075">
    <property type="entry name" value="BLR3430 PROTEIN"/>
    <property type="match status" value="1"/>
</dbReference>
<evidence type="ECO:0000313" key="5">
    <source>
        <dbReference type="Proteomes" id="UP001499967"/>
    </source>
</evidence>
<evidence type="ECO:0000256" key="1">
    <source>
        <dbReference type="SAM" id="MobiDB-lite"/>
    </source>
</evidence>
<dbReference type="EMBL" id="BAAAHP010000075">
    <property type="protein sequence ID" value="GAA0935304.1"/>
    <property type="molecule type" value="Genomic_DNA"/>
</dbReference>
<dbReference type="SUPFAM" id="SSF50249">
    <property type="entry name" value="Nucleic acid-binding proteins"/>
    <property type="match status" value="1"/>
</dbReference>
<reference evidence="4 5" key="1">
    <citation type="journal article" date="2019" name="Int. J. Syst. Evol. Microbiol.">
        <title>The Global Catalogue of Microorganisms (GCM) 10K type strain sequencing project: providing services to taxonomists for standard genome sequencing and annotation.</title>
        <authorList>
            <consortium name="The Broad Institute Genomics Platform"/>
            <consortium name="The Broad Institute Genome Sequencing Center for Infectious Disease"/>
            <person name="Wu L."/>
            <person name="Ma J."/>
        </authorList>
    </citation>
    <scope>NUCLEOTIDE SEQUENCE [LARGE SCALE GENOMIC DNA]</scope>
    <source>
        <strain evidence="4 5">JCM 11117</strain>
    </source>
</reference>
<dbReference type="Proteomes" id="UP001499967">
    <property type="component" value="Unassembled WGS sequence"/>
</dbReference>
<gene>
    <name evidence="4" type="ORF">GCM10009559_26650</name>
</gene>
<dbReference type="InterPro" id="IPR012340">
    <property type="entry name" value="NA-bd_OB-fold"/>
</dbReference>
<dbReference type="PANTHER" id="PTHR34075:SF5">
    <property type="entry name" value="BLR3430 PROTEIN"/>
    <property type="match status" value="1"/>
</dbReference>
<sequence length="139" mass="14550">MSVDLDAALTVPRTAERPRDDGRALVGSRCGRCGAVSFPARAVCHACATAGPAQEVFAPTGVLITCTTVHVARPGLQAPYTLGQVVLDDAGPMVFGQVRAPDGGVRAGMPVRVVIAAPGETPRYWFVPQDEPASHRFGR</sequence>
<feature type="region of interest" description="Disordered" evidence="1">
    <location>
        <begin position="1"/>
        <end position="22"/>
    </location>
</feature>
<name>A0ABN1PYV0_9PSEU</name>
<comment type="caution">
    <text evidence="4">The sequence shown here is derived from an EMBL/GenBank/DDBJ whole genome shotgun (WGS) entry which is preliminary data.</text>
</comment>
<evidence type="ECO:0008006" key="6">
    <source>
        <dbReference type="Google" id="ProtNLM"/>
    </source>
</evidence>
<dbReference type="Pfam" id="PF12172">
    <property type="entry name" value="zf-ChsH2"/>
    <property type="match status" value="1"/>
</dbReference>
<dbReference type="Gene3D" id="6.10.30.10">
    <property type="match status" value="1"/>
</dbReference>
<dbReference type="InterPro" id="IPR022002">
    <property type="entry name" value="ChsH2_Znr"/>
</dbReference>
<dbReference type="Pfam" id="PF01796">
    <property type="entry name" value="OB_ChsH2_C"/>
    <property type="match status" value="1"/>
</dbReference>
<keyword evidence="5" id="KW-1185">Reference proteome</keyword>